<protein>
    <submittedName>
        <fullName evidence="1">Uncharacterized protein</fullName>
    </submittedName>
</protein>
<evidence type="ECO:0000313" key="2">
    <source>
        <dbReference type="Proteomes" id="UP000245626"/>
    </source>
</evidence>
<keyword evidence="2" id="KW-1185">Reference proteome</keyword>
<organism evidence="1 2">
    <name type="scientific">Violaceomyces palustris</name>
    <dbReference type="NCBI Taxonomy" id="1673888"/>
    <lineage>
        <taxon>Eukaryota</taxon>
        <taxon>Fungi</taxon>
        <taxon>Dikarya</taxon>
        <taxon>Basidiomycota</taxon>
        <taxon>Ustilaginomycotina</taxon>
        <taxon>Ustilaginomycetes</taxon>
        <taxon>Violaceomycetales</taxon>
        <taxon>Violaceomycetaceae</taxon>
        <taxon>Violaceomyces</taxon>
    </lineage>
</organism>
<evidence type="ECO:0000313" key="1">
    <source>
        <dbReference type="EMBL" id="PWN52906.1"/>
    </source>
</evidence>
<dbReference type="Proteomes" id="UP000245626">
    <property type="component" value="Unassembled WGS sequence"/>
</dbReference>
<gene>
    <name evidence="1" type="ORF">IE53DRAFT_236673</name>
</gene>
<accession>A0ACD0P4J3</accession>
<name>A0ACD0P4J3_9BASI</name>
<proteinExistence type="predicted"/>
<reference evidence="1 2" key="1">
    <citation type="journal article" date="2018" name="Mol. Biol. Evol.">
        <title>Broad Genomic Sampling Reveals a Smut Pathogenic Ancestry of the Fungal Clade Ustilaginomycotina.</title>
        <authorList>
            <person name="Kijpornyongpan T."/>
            <person name="Mondo S.J."/>
            <person name="Barry K."/>
            <person name="Sandor L."/>
            <person name="Lee J."/>
            <person name="Lipzen A."/>
            <person name="Pangilinan J."/>
            <person name="LaButti K."/>
            <person name="Hainaut M."/>
            <person name="Henrissat B."/>
            <person name="Grigoriev I.V."/>
            <person name="Spatafora J.W."/>
            <person name="Aime M.C."/>
        </authorList>
    </citation>
    <scope>NUCLEOTIDE SEQUENCE [LARGE SCALE GENOMIC DNA]</scope>
    <source>
        <strain evidence="1 2">SA 807</strain>
    </source>
</reference>
<dbReference type="EMBL" id="KZ819751">
    <property type="protein sequence ID" value="PWN52906.1"/>
    <property type="molecule type" value="Genomic_DNA"/>
</dbReference>
<sequence>MIYSFNYLCLGGGASVASRCLSADRYYFLAKKLYSNVPSLVSRRKEHKANPLFAYFSKGKCDIPKSRPDFSEMGQKVERKGKERKGREGKGRGGKGKEGNGRHGESKEWVGKKGRRSKKISRFA</sequence>